<dbReference type="Proteomes" id="UP000008467">
    <property type="component" value="Chromosome"/>
</dbReference>
<dbReference type="EMBL" id="CP002582">
    <property type="protein sequence ID" value="ADZ85616.1"/>
    <property type="molecule type" value="Genomic_DNA"/>
</dbReference>
<proteinExistence type="predicted"/>
<evidence type="ECO:0000313" key="1">
    <source>
        <dbReference type="EMBL" id="ADZ85616.1"/>
    </source>
</evidence>
<reference evidence="1 2" key="1">
    <citation type="journal article" date="2011" name="J. Bacteriol.">
        <title>Complete genome sequence of the cellulose-degrading bacterium Cellulosilyticum lentocellum.</title>
        <authorList>
            <consortium name="US DOE Joint Genome Institute"/>
            <person name="Miller D.A."/>
            <person name="Suen G."/>
            <person name="Bruce D."/>
            <person name="Copeland A."/>
            <person name="Cheng J.F."/>
            <person name="Detter C."/>
            <person name="Goodwin L.A."/>
            <person name="Han C.S."/>
            <person name="Hauser L.J."/>
            <person name="Land M.L."/>
            <person name="Lapidus A."/>
            <person name="Lucas S."/>
            <person name="Meincke L."/>
            <person name="Pitluck S."/>
            <person name="Tapia R."/>
            <person name="Teshima H."/>
            <person name="Woyke T."/>
            <person name="Fox B.G."/>
            <person name="Angert E.R."/>
            <person name="Currie C.R."/>
        </authorList>
    </citation>
    <scope>NUCLEOTIDE SEQUENCE [LARGE SCALE GENOMIC DNA]</scope>
    <source>
        <strain evidence="2">ATCC 49066 / DSM 5427 / NCIMB 11756 / RHM5</strain>
    </source>
</reference>
<sequence length="105" mass="11554">MKVRYIGVALAVGIIGLGSFTVLANSITNETQRTFTSISDTTNSELNSTLEGNSRYNEIKNLIDKQVQQGNISEEEGEMLLDYCQEQINTGCNTEEVNQGSRRGC</sequence>
<evidence type="ECO:0000313" key="2">
    <source>
        <dbReference type="Proteomes" id="UP000008467"/>
    </source>
</evidence>
<keyword evidence="2" id="KW-1185">Reference proteome</keyword>
<gene>
    <name evidence="1" type="ordered locus">Clole_3938</name>
</gene>
<organism evidence="1 2">
    <name type="scientific">Cellulosilyticum lentocellum (strain ATCC 49066 / DSM 5427 / NCIMB 11756 / RHM5)</name>
    <name type="common">Clostridium lentocellum</name>
    <dbReference type="NCBI Taxonomy" id="642492"/>
    <lineage>
        <taxon>Bacteria</taxon>
        <taxon>Bacillati</taxon>
        <taxon>Bacillota</taxon>
        <taxon>Clostridia</taxon>
        <taxon>Lachnospirales</taxon>
        <taxon>Cellulosilyticaceae</taxon>
        <taxon>Cellulosilyticum</taxon>
    </lineage>
</organism>
<dbReference type="AlphaFoldDB" id="F2JKA1"/>
<dbReference type="STRING" id="642492.Clole_3938"/>
<name>F2JKA1_CELLD</name>
<accession>F2JKA1</accession>
<dbReference type="KEGG" id="cle:Clole_3938"/>
<dbReference type="HOGENOM" id="CLU_2231771_0_0_9"/>
<protein>
    <submittedName>
        <fullName evidence="1">Uncharacterized protein</fullName>
    </submittedName>
</protein>
<dbReference type="RefSeq" id="WP_013658889.1">
    <property type="nucleotide sequence ID" value="NC_015275.1"/>
</dbReference>